<accession>A0A5M8P3P1</accession>
<evidence type="ECO:0000313" key="1">
    <source>
        <dbReference type="EMBL" id="KAA6302870.1"/>
    </source>
</evidence>
<comment type="caution">
    <text evidence="1">The sequence shown here is derived from an EMBL/GenBank/DDBJ whole genome shotgun (WGS) entry which is preliminary data.</text>
</comment>
<organism evidence="1 2">
    <name type="scientific">Candidatus Ordinivivax streblomastigis</name>
    <dbReference type="NCBI Taxonomy" id="2540710"/>
    <lineage>
        <taxon>Bacteria</taxon>
        <taxon>Pseudomonadati</taxon>
        <taxon>Bacteroidota</taxon>
        <taxon>Bacteroidia</taxon>
        <taxon>Bacteroidales</taxon>
        <taxon>Candidatus Ordinivivax</taxon>
    </lineage>
</organism>
<evidence type="ECO:0008006" key="3">
    <source>
        <dbReference type="Google" id="ProtNLM"/>
    </source>
</evidence>
<dbReference type="InterPro" id="IPR025591">
    <property type="entry name" value="RloB"/>
</dbReference>
<gene>
    <name evidence="1" type="ORF">EZS26_001040</name>
</gene>
<protein>
    <recommendedName>
        <fullName evidence="3">RloB domain-containing protein</fullName>
    </recommendedName>
</protein>
<name>A0A5M8P3P1_9BACT</name>
<evidence type="ECO:0000313" key="2">
    <source>
        <dbReference type="Proteomes" id="UP000324575"/>
    </source>
</evidence>
<dbReference type="Proteomes" id="UP000324575">
    <property type="component" value="Unassembled WGS sequence"/>
</dbReference>
<dbReference type="EMBL" id="SNRX01000005">
    <property type="protein sequence ID" value="KAA6302870.1"/>
    <property type="molecule type" value="Genomic_DNA"/>
</dbReference>
<proteinExistence type="predicted"/>
<dbReference type="AlphaFoldDB" id="A0A5M8P3P1"/>
<sequence length="236" mass="28081">MARKIKLQTQIRSQERETRPVRIRKYKMYILIVCEDTKTEPAYFESFKKLFPKETVFLRSIGTGKDPLGVVEQTVKERETLKENMLKEIDQVWSVFDIDDANENETKRSKFQDALTKAKTENIRLAYSNEVFELWLLLHLTGVSSENPISRQAIYVELQSQIRKHKEYENYEYDHHRIDPLFLSIIEEKGDEKRAITRAKQLEEVHQGKEPLLANPSTKVHLLVQELRDWIDYYNY</sequence>
<dbReference type="Pfam" id="PF13707">
    <property type="entry name" value="RloB"/>
    <property type="match status" value="1"/>
</dbReference>
<reference evidence="1 2" key="1">
    <citation type="submission" date="2019-03" db="EMBL/GenBank/DDBJ databases">
        <title>Single cell metagenomics reveals metabolic interactions within the superorganism composed of flagellate Streblomastix strix and complex community of Bacteroidetes bacteria on its surface.</title>
        <authorList>
            <person name="Treitli S.C."/>
            <person name="Kolisko M."/>
            <person name="Husnik F."/>
            <person name="Keeling P."/>
            <person name="Hampl V."/>
        </authorList>
    </citation>
    <scope>NUCLEOTIDE SEQUENCE [LARGE SCALE GENOMIC DNA]</scope>
    <source>
        <strain evidence="1">St1</strain>
    </source>
</reference>